<protein>
    <submittedName>
        <fullName evidence="1">Uncharacterized protein</fullName>
    </submittedName>
</protein>
<gene>
    <name evidence="1" type="ORF">J5U22_02015</name>
</gene>
<name>A0A8F5C208_9CREN</name>
<proteinExistence type="predicted"/>
<sequence>MSSSIECYRNIKRYLKDKSLYDACLTNNIIVIGKTTINDTKT</sequence>
<dbReference type="EMBL" id="CP077713">
    <property type="protein sequence ID" value="QXJ35468.1"/>
    <property type="molecule type" value="Genomic_DNA"/>
</dbReference>
<dbReference type="Proteomes" id="UP000694036">
    <property type="component" value="Chromosome"/>
</dbReference>
<evidence type="ECO:0000313" key="1">
    <source>
        <dbReference type="EMBL" id="QXJ35468.1"/>
    </source>
</evidence>
<evidence type="ECO:0000313" key="2">
    <source>
        <dbReference type="Proteomes" id="UP000694036"/>
    </source>
</evidence>
<keyword evidence="2" id="KW-1185">Reference proteome</keyword>
<accession>A0A8F5C208</accession>
<organism evidence="1 2">
    <name type="scientific">Saccharolobus shibatae</name>
    <dbReference type="NCBI Taxonomy" id="2286"/>
    <lineage>
        <taxon>Archaea</taxon>
        <taxon>Thermoproteota</taxon>
        <taxon>Thermoprotei</taxon>
        <taxon>Sulfolobales</taxon>
        <taxon>Sulfolobaceae</taxon>
        <taxon>Saccharolobus</taxon>
    </lineage>
</organism>
<reference evidence="1 2" key="1">
    <citation type="journal article" date="2021" name="Environ. Microbiol.">
        <title>New insights into the diversity and evolution of the archaeal mobilome from three complete genomes of Saccharolobus shibatae.</title>
        <authorList>
            <person name="Medvedeva S."/>
            <person name="Brandt D."/>
            <person name="Cvirkaite-Krupovic V."/>
            <person name="Liu Y."/>
            <person name="Severinov K."/>
            <person name="Ishino S."/>
            <person name="Ishino Y."/>
            <person name="Prangishvili D."/>
            <person name="Kalinowski J."/>
            <person name="Krupovic M."/>
        </authorList>
    </citation>
    <scope>NUCLEOTIDE SEQUENCE [LARGE SCALE GENOMIC DNA]</scope>
    <source>
        <strain evidence="1 2">S38A</strain>
    </source>
</reference>
<dbReference type="AlphaFoldDB" id="A0A8F5C208"/>